<dbReference type="PaxDb" id="449447-MAE_09440"/>
<organism evidence="1 2">
    <name type="scientific">Microcystis aeruginosa (strain NIES-843 / IAM M-2473)</name>
    <dbReference type="NCBI Taxonomy" id="449447"/>
    <lineage>
        <taxon>Bacteria</taxon>
        <taxon>Bacillati</taxon>
        <taxon>Cyanobacteriota</taxon>
        <taxon>Cyanophyceae</taxon>
        <taxon>Oscillatoriophycideae</taxon>
        <taxon>Chroococcales</taxon>
        <taxon>Microcystaceae</taxon>
        <taxon>Microcystis</taxon>
    </lineage>
</organism>
<dbReference type="AlphaFoldDB" id="B0JRL6"/>
<evidence type="ECO:0000313" key="2">
    <source>
        <dbReference type="Proteomes" id="UP000001510"/>
    </source>
</evidence>
<reference evidence="1 2" key="1">
    <citation type="journal article" date="2007" name="DNA Res.">
        <title>Complete genomic structure of the bloom-forming toxic cyanobacterium Microcystis aeruginosa NIES-843.</title>
        <authorList>
            <person name="Kaneko T."/>
            <person name="Nakajima N."/>
            <person name="Okamoto S."/>
            <person name="Suzuki I."/>
            <person name="Tanabe Y."/>
            <person name="Tamaoki M."/>
            <person name="Nakamura Y."/>
            <person name="Kasai F."/>
            <person name="Watanabe A."/>
            <person name="Kawashima K."/>
            <person name="Kishida Y."/>
            <person name="Ono A."/>
            <person name="Shimizu Y."/>
            <person name="Takahashi C."/>
            <person name="Minami C."/>
            <person name="Fujishiro T."/>
            <person name="Kohara M."/>
            <person name="Katoh M."/>
            <person name="Nakazaki N."/>
            <person name="Nakayama S."/>
            <person name="Yamada M."/>
            <person name="Tabata S."/>
            <person name="Watanabe M.M."/>
        </authorList>
    </citation>
    <scope>NUCLEOTIDE SEQUENCE [LARGE SCALE GENOMIC DNA]</scope>
    <source>
        <strain evidence="2">NIES-843 / IAM M-247</strain>
    </source>
</reference>
<protein>
    <submittedName>
        <fullName evidence="1">Uncharacterized protein</fullName>
    </submittedName>
</protein>
<name>B0JRL6_MICAN</name>
<dbReference type="KEGG" id="mar:MAE_09440"/>
<dbReference type="Proteomes" id="UP000001510">
    <property type="component" value="Chromosome"/>
</dbReference>
<keyword evidence="2" id="KW-1185">Reference proteome</keyword>
<proteinExistence type="predicted"/>
<accession>B0JRL6</accession>
<dbReference type="HOGENOM" id="CLU_2094044_0_0_3"/>
<dbReference type="STRING" id="449447.MAE_09440"/>
<sequence length="116" mass="13813">MLKKLFLGAGCGVWGVGCGVWGFIDFQVVKYLIFREKVQEFSPRSPQWLALFEGKKVQKSYPTRFLDLFSRPYLWMKLESFQIILIVSKSIVKYRQTEFHFRNSLQFYFERLILLG</sequence>
<dbReference type="EnsemblBacteria" id="BAG00766">
    <property type="protein sequence ID" value="BAG00766"/>
    <property type="gene ID" value="MAE_09440"/>
</dbReference>
<evidence type="ECO:0000313" key="1">
    <source>
        <dbReference type="EMBL" id="BAG00766.1"/>
    </source>
</evidence>
<gene>
    <name evidence="1" type="ordered locus">MAE_09440</name>
</gene>
<dbReference type="EMBL" id="AP009552">
    <property type="protein sequence ID" value="BAG00766.1"/>
    <property type="molecule type" value="Genomic_DNA"/>
</dbReference>
<dbReference type="PROSITE" id="PS51257">
    <property type="entry name" value="PROKAR_LIPOPROTEIN"/>
    <property type="match status" value="1"/>
</dbReference>